<dbReference type="Proteomes" id="UP000242770">
    <property type="component" value="Unassembled WGS sequence"/>
</dbReference>
<sequence>MSTFQSQLEQLFPSAANASSTGEISGFGSTSTVNASSGSTPAARFQQLYRSGSVSPSAAPHSSTY</sequence>
<feature type="compositionally biased region" description="Polar residues" evidence="1">
    <location>
        <begin position="16"/>
        <end position="40"/>
    </location>
</feature>
<name>A0A0F7SA90_9BASI</name>
<proteinExistence type="predicted"/>
<protein>
    <submittedName>
        <fullName evidence="2">Uncharacterized protein</fullName>
    </submittedName>
</protein>
<evidence type="ECO:0000313" key="3">
    <source>
        <dbReference type="Proteomes" id="UP000242770"/>
    </source>
</evidence>
<feature type="region of interest" description="Disordered" evidence="1">
    <location>
        <begin position="15"/>
        <end position="40"/>
    </location>
</feature>
<keyword evidence="3" id="KW-1185">Reference proteome</keyword>
<evidence type="ECO:0000313" key="2">
    <source>
        <dbReference type="EMBL" id="CDW97700.1"/>
    </source>
</evidence>
<dbReference type="AlphaFoldDB" id="A0A0F7SA90"/>
<accession>A0A0F7SA90</accession>
<dbReference type="EMBL" id="CCFA01002148">
    <property type="protein sequence ID" value="CDW97700.1"/>
    <property type="molecule type" value="Genomic_DNA"/>
</dbReference>
<evidence type="ECO:0000256" key="1">
    <source>
        <dbReference type="SAM" id="MobiDB-lite"/>
    </source>
</evidence>
<reference evidence="3" key="1">
    <citation type="submission" date="2014-06" db="EMBL/GenBank/DDBJ databases">
        <authorList>
            <person name="Berkman P.J."/>
        </authorList>
    </citation>
    <scope>NUCLEOTIDE SEQUENCE [LARGE SCALE GENOMIC DNA]</scope>
</reference>
<organism evidence="2 3">
    <name type="scientific">Sporisorium scitamineum</name>
    <dbReference type="NCBI Taxonomy" id="49012"/>
    <lineage>
        <taxon>Eukaryota</taxon>
        <taxon>Fungi</taxon>
        <taxon>Dikarya</taxon>
        <taxon>Basidiomycota</taxon>
        <taxon>Ustilaginomycotina</taxon>
        <taxon>Ustilaginomycetes</taxon>
        <taxon>Ustilaginales</taxon>
        <taxon>Ustilaginaceae</taxon>
        <taxon>Sporisorium</taxon>
    </lineage>
</organism>
<gene>
    <name evidence="2" type="primary">SSCI37600.1</name>
</gene>